<evidence type="ECO:0000259" key="7">
    <source>
        <dbReference type="PROSITE" id="PS52035"/>
    </source>
</evidence>
<protein>
    <submittedName>
        <fullName evidence="8">CBPC3 carboxypeptidase</fullName>
    </submittedName>
</protein>
<evidence type="ECO:0000256" key="2">
    <source>
        <dbReference type="ARBA" id="ARBA00004514"/>
    </source>
</evidence>
<comment type="similarity">
    <text evidence="3 6">Belongs to the peptidase M14 family.</text>
</comment>
<keyword evidence="4 8" id="KW-0645">Protease</keyword>
<evidence type="ECO:0000256" key="1">
    <source>
        <dbReference type="ARBA" id="ARBA00001947"/>
    </source>
</evidence>
<keyword evidence="9" id="KW-1185">Reference proteome</keyword>
<keyword evidence="4 8" id="KW-0121">Carboxypeptidase</keyword>
<dbReference type="Gene3D" id="2.60.40.3120">
    <property type="match status" value="1"/>
</dbReference>
<dbReference type="Pfam" id="PF00246">
    <property type="entry name" value="Peptidase_M14"/>
    <property type="match status" value="1"/>
</dbReference>
<comment type="caution">
    <text evidence="8">The sequence shown here is derived from an EMBL/GenBank/DDBJ whole genome shotgun (WGS) entry which is preliminary data.</text>
</comment>
<organism evidence="8 9">
    <name type="scientific">Ceyx cyanopectus</name>
    <name type="common">Indigo-banded kingfisher</name>
    <dbReference type="NCBI Taxonomy" id="390723"/>
    <lineage>
        <taxon>Eukaryota</taxon>
        <taxon>Metazoa</taxon>
        <taxon>Chordata</taxon>
        <taxon>Craniata</taxon>
        <taxon>Vertebrata</taxon>
        <taxon>Euteleostomi</taxon>
        <taxon>Archelosauria</taxon>
        <taxon>Archosauria</taxon>
        <taxon>Dinosauria</taxon>
        <taxon>Saurischia</taxon>
        <taxon>Theropoda</taxon>
        <taxon>Coelurosauria</taxon>
        <taxon>Aves</taxon>
        <taxon>Neognathae</taxon>
        <taxon>Neoaves</taxon>
        <taxon>Telluraves</taxon>
        <taxon>Coraciimorphae</taxon>
        <taxon>Coraciiformes</taxon>
        <taxon>Alcedinidae</taxon>
        <taxon>Ceyx</taxon>
    </lineage>
</organism>
<feature type="domain" description="Peptidase M14" evidence="7">
    <location>
        <begin position="149"/>
        <end position="353"/>
    </location>
</feature>
<comment type="caution">
    <text evidence="6">Lacks conserved residue(s) required for the propagation of feature annotation.</text>
</comment>
<dbReference type="Proteomes" id="UP000586704">
    <property type="component" value="Unassembled WGS sequence"/>
</dbReference>
<comment type="catalytic activity">
    <reaction evidence="5">
        <text>(L-glutamyl)(n+1)-gamma-L-glutamyl-L-glutamyl-[protein] + H2O = (L-glutamyl)(n)-gamma-L-glutamyl-L-glutamyl-[protein] + L-glutamate</text>
        <dbReference type="Rhea" id="RHEA:60004"/>
        <dbReference type="Rhea" id="RHEA-COMP:15519"/>
        <dbReference type="Rhea" id="RHEA-COMP:15675"/>
        <dbReference type="ChEBI" id="CHEBI:15377"/>
        <dbReference type="ChEBI" id="CHEBI:29985"/>
        <dbReference type="ChEBI" id="CHEBI:143623"/>
    </reaction>
    <physiologicalReaction direction="left-to-right" evidence="5">
        <dbReference type="Rhea" id="RHEA:60005"/>
    </physiologicalReaction>
</comment>
<dbReference type="Pfam" id="PF18027">
    <property type="entry name" value="Pepdidase_M14_N"/>
    <property type="match status" value="1"/>
</dbReference>
<evidence type="ECO:0000256" key="6">
    <source>
        <dbReference type="PROSITE-ProRule" id="PRU01379"/>
    </source>
</evidence>
<accession>A0A7L4N3V3</accession>
<dbReference type="GO" id="GO:0005829">
    <property type="term" value="C:cytosol"/>
    <property type="evidence" value="ECO:0007669"/>
    <property type="project" value="UniProtKB-SubCell"/>
</dbReference>
<dbReference type="OrthoDB" id="10253041at2759"/>
<gene>
    <name evidence="8" type="primary">Agbl3</name>
    <name evidence="8" type="ORF">CEYCYA_R10560</name>
</gene>
<dbReference type="PROSITE" id="PS52035">
    <property type="entry name" value="PEPTIDASE_M14"/>
    <property type="match status" value="1"/>
</dbReference>
<dbReference type="GO" id="GO:0008270">
    <property type="term" value="F:zinc ion binding"/>
    <property type="evidence" value="ECO:0007669"/>
    <property type="project" value="InterPro"/>
</dbReference>
<sequence>VRGHCPLKQVLHQEEDSTLVFEARFESGNLERVVKINEFEYQLTLRSDLYTSRYTDWYYFQVSNTRAGVHYRFTIVNFTKCNSLYQHGLRPLLYSETDAKKHHVGWRRTGDEIKYYRNNAGEGRCRYFSLTWTFQFPHDRDTCYFAHCYPYTYSNLQEYLVGISKDPVKSTFCKIDALCHSLAGNVVPILTITNPLRSRRGAERKAVILTARVHPGETNSSWIMKGFLDYILGNSQKARLLRDRFVFKVVPMLNPDGVIVGNHRCSLTGQDLNRKYTSNMKRLYPSIWYTRNMIKRVMEEHGVFLYCDIHGHNEKQNVFLYGCERKQQAKSPYVHPHIFPLLYLSKSCPDKVS</sequence>
<dbReference type="PANTHER" id="PTHR12756">
    <property type="entry name" value="CYTOSOLIC CARBOXYPEPTIDASE"/>
    <property type="match status" value="1"/>
</dbReference>
<evidence type="ECO:0000313" key="8">
    <source>
        <dbReference type="EMBL" id="NXY84212.1"/>
    </source>
</evidence>
<dbReference type="GO" id="GO:0006508">
    <property type="term" value="P:proteolysis"/>
    <property type="evidence" value="ECO:0007669"/>
    <property type="project" value="InterPro"/>
</dbReference>
<evidence type="ECO:0000256" key="3">
    <source>
        <dbReference type="ARBA" id="ARBA00005988"/>
    </source>
</evidence>
<dbReference type="InterPro" id="IPR050821">
    <property type="entry name" value="Cytosolic_carboxypeptidase"/>
</dbReference>
<dbReference type="Gene3D" id="3.40.630.10">
    <property type="entry name" value="Zn peptidases"/>
    <property type="match status" value="1"/>
</dbReference>
<evidence type="ECO:0000256" key="5">
    <source>
        <dbReference type="ARBA" id="ARBA00029302"/>
    </source>
</evidence>
<keyword evidence="4 8" id="KW-0378">Hydrolase</keyword>
<dbReference type="InterPro" id="IPR000834">
    <property type="entry name" value="Peptidase_M14"/>
</dbReference>
<dbReference type="EMBL" id="VYZU01028692">
    <property type="protein sequence ID" value="NXY84212.1"/>
    <property type="molecule type" value="Genomic_DNA"/>
</dbReference>
<evidence type="ECO:0000256" key="4">
    <source>
        <dbReference type="ARBA" id="ARBA00022645"/>
    </source>
</evidence>
<dbReference type="InterPro" id="IPR040626">
    <property type="entry name" value="Pepdidase_M14_N"/>
</dbReference>
<dbReference type="SUPFAM" id="SSF53187">
    <property type="entry name" value="Zn-dependent exopeptidases"/>
    <property type="match status" value="1"/>
</dbReference>
<proteinExistence type="inferred from homology"/>
<dbReference type="PANTHER" id="PTHR12756:SF23">
    <property type="entry name" value="CYTOSOLIC CARBOXYPEPTIDASE 3"/>
    <property type="match status" value="1"/>
</dbReference>
<evidence type="ECO:0000313" key="9">
    <source>
        <dbReference type="Proteomes" id="UP000586704"/>
    </source>
</evidence>
<name>A0A7L4N3V3_9AVES</name>
<feature type="non-terminal residue" evidence="8">
    <location>
        <position position="1"/>
    </location>
</feature>
<dbReference type="AlphaFoldDB" id="A0A7L4N3V3"/>
<comment type="subcellular location">
    <subcellularLocation>
        <location evidence="2">Cytoplasm</location>
        <location evidence="2">Cytosol</location>
    </subcellularLocation>
</comment>
<feature type="non-terminal residue" evidence="8">
    <location>
        <position position="353"/>
    </location>
</feature>
<reference evidence="8 9" key="1">
    <citation type="submission" date="2020-02" db="EMBL/GenBank/DDBJ databases">
        <title>Bird 10,000 Genomes (B10K) Project - Family phase.</title>
        <authorList>
            <person name="Zhang G."/>
        </authorList>
    </citation>
    <scope>NUCLEOTIDE SEQUENCE [LARGE SCALE GENOMIC DNA]</scope>
    <source>
        <strain evidence="8">B10K-DU-013-51</strain>
        <tissue evidence="8">Mixed tissue sample</tissue>
    </source>
</reference>
<comment type="cofactor">
    <cofactor evidence="1">
        <name>Zn(2+)</name>
        <dbReference type="ChEBI" id="CHEBI:29105"/>
    </cofactor>
</comment>
<dbReference type="GO" id="GO:0004181">
    <property type="term" value="F:metallocarboxypeptidase activity"/>
    <property type="evidence" value="ECO:0007669"/>
    <property type="project" value="InterPro"/>
</dbReference>